<organism evidence="12 13">
    <name type="scientific">Haloferula sargassicola</name>
    <dbReference type="NCBI Taxonomy" id="490096"/>
    <lineage>
        <taxon>Bacteria</taxon>
        <taxon>Pseudomonadati</taxon>
        <taxon>Verrucomicrobiota</taxon>
        <taxon>Verrucomicrobiia</taxon>
        <taxon>Verrucomicrobiales</taxon>
        <taxon>Verrucomicrobiaceae</taxon>
        <taxon>Haloferula</taxon>
    </lineage>
</organism>
<comment type="caution">
    <text evidence="12">The sequence shown here is derived from an EMBL/GenBank/DDBJ whole genome shotgun (WGS) entry which is preliminary data.</text>
</comment>
<dbReference type="InterPro" id="IPR005490">
    <property type="entry name" value="LD_TPept_cat_dom"/>
</dbReference>
<keyword evidence="6 10" id="KW-0573">Peptidoglycan synthesis</keyword>
<sequence>MATALAALALVSCGSPKRQALKELQARGIEASGPLLLEAVRAGDTDLLRLLVTAGTFTDQRDDRGFTPLHVAIEHGAIDDAWLLIDGGADLEAQGPGKVSPLAMAVVCGEAAIADKLLKAGARPEGRTPDGEKLLPWAMRHGRWIFVRRLMEQGADPHIKDSRHNPLLHIAIECGNRPQVHQLIQLGADCGAVNGEGESAVVLAIRRGWTDLLPELAAGGADVNRADRDGVTPLVRAYRAGQTELFELLRRCGARPVPGDGSRKLAEAYHARDFDLCGMLVRFGIRPSDSLMHQAAEDGQANYLHLFLCYREAPPRLLRACCTRGRTHLASLLIAHGAKVNEPGTPFPGSAFTSALESGCDDLAARLLDLGADPDQRTAYGVSPLHLALARGNASTVKRLIHHGADVTTPLPSPVPRRFSKLVRGDTLRWLLRNDSRIAPIMLAVDSGSIETTRAMINAGAERFVWTRRSRIWPINIASGHGDIPMMRLLLEKDPYKEERRVLIDLSEQQLWVYDMQGSEIFKTRVSTGRSGYRTRTGTFAITNRYRSWNSTIYHSSMPYFQRLSCTDFGFHEGYVPGYPASHGCIRVPSGNARRLFGITDVGDRVDIVP</sequence>
<gene>
    <name evidence="12" type="ORF">Hsar01_01362</name>
</gene>
<feature type="repeat" description="ANK" evidence="9">
    <location>
        <begin position="196"/>
        <end position="228"/>
    </location>
</feature>
<dbReference type="Pfam" id="PF03734">
    <property type="entry name" value="YkuD"/>
    <property type="match status" value="1"/>
</dbReference>
<dbReference type="Proteomes" id="UP001476282">
    <property type="component" value="Unassembled WGS sequence"/>
</dbReference>
<evidence type="ECO:0000313" key="12">
    <source>
        <dbReference type="EMBL" id="GAA5482146.1"/>
    </source>
</evidence>
<evidence type="ECO:0000256" key="9">
    <source>
        <dbReference type="PROSITE-ProRule" id="PRU00023"/>
    </source>
</evidence>
<dbReference type="SMART" id="SM00248">
    <property type="entry name" value="ANK"/>
    <property type="match status" value="12"/>
</dbReference>
<evidence type="ECO:0000256" key="3">
    <source>
        <dbReference type="ARBA" id="ARBA00022679"/>
    </source>
</evidence>
<dbReference type="SUPFAM" id="SSF48403">
    <property type="entry name" value="Ankyrin repeat"/>
    <property type="match status" value="1"/>
</dbReference>
<keyword evidence="7 9" id="KW-0040">ANK repeat</keyword>
<evidence type="ECO:0000256" key="5">
    <source>
        <dbReference type="ARBA" id="ARBA00022960"/>
    </source>
</evidence>
<dbReference type="PANTHER" id="PTHR24198">
    <property type="entry name" value="ANKYRIN REPEAT AND PROTEIN KINASE DOMAIN-CONTAINING PROTEIN"/>
    <property type="match status" value="1"/>
</dbReference>
<protein>
    <recommendedName>
        <fullName evidence="11">L,D-TPase catalytic domain-containing protein</fullName>
    </recommendedName>
</protein>
<accession>A0ABP9UP72</accession>
<feature type="repeat" description="ANK" evidence="9">
    <location>
        <begin position="130"/>
        <end position="162"/>
    </location>
</feature>
<dbReference type="PROSITE" id="PS50088">
    <property type="entry name" value="ANK_REPEAT"/>
    <property type="match status" value="4"/>
</dbReference>
<keyword evidence="8 10" id="KW-0961">Cell wall biogenesis/degradation</keyword>
<dbReference type="EMBL" id="BAABRI010000006">
    <property type="protein sequence ID" value="GAA5482146.1"/>
    <property type="molecule type" value="Genomic_DNA"/>
</dbReference>
<dbReference type="InterPro" id="IPR002110">
    <property type="entry name" value="Ankyrin_rpt"/>
</dbReference>
<name>A0ABP9UP72_9BACT</name>
<dbReference type="PROSITE" id="PS50297">
    <property type="entry name" value="ANK_REP_REGION"/>
    <property type="match status" value="2"/>
</dbReference>
<keyword evidence="4" id="KW-0677">Repeat</keyword>
<feature type="repeat" description="ANK" evidence="9">
    <location>
        <begin position="380"/>
        <end position="407"/>
    </location>
</feature>
<evidence type="ECO:0000256" key="7">
    <source>
        <dbReference type="ARBA" id="ARBA00023043"/>
    </source>
</evidence>
<evidence type="ECO:0000256" key="1">
    <source>
        <dbReference type="ARBA" id="ARBA00004752"/>
    </source>
</evidence>
<dbReference type="RefSeq" id="WP_353566291.1">
    <property type="nucleotide sequence ID" value="NZ_BAABRI010000006.1"/>
</dbReference>
<evidence type="ECO:0000256" key="6">
    <source>
        <dbReference type="ARBA" id="ARBA00022984"/>
    </source>
</evidence>
<dbReference type="SUPFAM" id="SSF141523">
    <property type="entry name" value="L,D-transpeptidase catalytic domain-like"/>
    <property type="match status" value="1"/>
</dbReference>
<proteinExistence type="inferred from homology"/>
<dbReference type="InterPro" id="IPR038063">
    <property type="entry name" value="Transpep_catalytic_dom"/>
</dbReference>
<comment type="similarity">
    <text evidence="2">Belongs to the YkuD family.</text>
</comment>
<evidence type="ECO:0000256" key="4">
    <source>
        <dbReference type="ARBA" id="ARBA00022737"/>
    </source>
</evidence>
<dbReference type="CDD" id="cd16913">
    <property type="entry name" value="YkuD_like"/>
    <property type="match status" value="1"/>
</dbReference>
<feature type="active site" description="Nucleophile" evidence="10">
    <location>
        <position position="585"/>
    </location>
</feature>
<dbReference type="PANTHER" id="PTHR24198:SF165">
    <property type="entry name" value="ANKYRIN REPEAT-CONTAINING PROTEIN-RELATED"/>
    <property type="match status" value="1"/>
</dbReference>
<dbReference type="PROSITE" id="PS52029">
    <property type="entry name" value="LD_TPASE"/>
    <property type="match status" value="1"/>
</dbReference>
<evidence type="ECO:0000313" key="13">
    <source>
        <dbReference type="Proteomes" id="UP001476282"/>
    </source>
</evidence>
<comment type="pathway">
    <text evidence="1 10">Cell wall biogenesis; peptidoglycan biosynthesis.</text>
</comment>
<dbReference type="Gene3D" id="2.40.440.10">
    <property type="entry name" value="L,D-transpeptidase catalytic domain-like"/>
    <property type="match status" value="1"/>
</dbReference>
<keyword evidence="5 10" id="KW-0133">Cell shape</keyword>
<keyword evidence="13" id="KW-1185">Reference proteome</keyword>
<dbReference type="Pfam" id="PF12796">
    <property type="entry name" value="Ank_2"/>
    <property type="match status" value="3"/>
</dbReference>
<evidence type="ECO:0000259" key="11">
    <source>
        <dbReference type="PROSITE" id="PS52029"/>
    </source>
</evidence>
<keyword evidence="3" id="KW-0808">Transferase</keyword>
<evidence type="ECO:0000256" key="8">
    <source>
        <dbReference type="ARBA" id="ARBA00023316"/>
    </source>
</evidence>
<dbReference type="Gene3D" id="1.25.40.20">
    <property type="entry name" value="Ankyrin repeat-containing domain"/>
    <property type="match status" value="2"/>
</dbReference>
<evidence type="ECO:0000256" key="2">
    <source>
        <dbReference type="ARBA" id="ARBA00005992"/>
    </source>
</evidence>
<reference evidence="12 13" key="1">
    <citation type="submission" date="2024-02" db="EMBL/GenBank/DDBJ databases">
        <title>Haloferula sargassicola NBRC 104335.</title>
        <authorList>
            <person name="Ichikawa N."/>
            <person name="Katano-Makiyama Y."/>
            <person name="Hidaka K."/>
        </authorList>
    </citation>
    <scope>NUCLEOTIDE SEQUENCE [LARGE SCALE GENOMIC DNA]</scope>
    <source>
        <strain evidence="12 13">NBRC 104335</strain>
    </source>
</reference>
<feature type="domain" description="L,D-TPase catalytic" evidence="11">
    <location>
        <begin position="500"/>
        <end position="609"/>
    </location>
</feature>
<dbReference type="InterPro" id="IPR036770">
    <property type="entry name" value="Ankyrin_rpt-contain_sf"/>
</dbReference>
<feature type="repeat" description="ANK" evidence="9">
    <location>
        <begin position="64"/>
        <end position="96"/>
    </location>
</feature>
<feature type="active site" description="Proton donor/acceptor" evidence="10">
    <location>
        <position position="572"/>
    </location>
</feature>
<evidence type="ECO:0000256" key="10">
    <source>
        <dbReference type="PROSITE-ProRule" id="PRU01373"/>
    </source>
</evidence>